<evidence type="ECO:0000259" key="7">
    <source>
        <dbReference type="Pfam" id="PF02771"/>
    </source>
</evidence>
<dbReference type="SUPFAM" id="SSF56645">
    <property type="entry name" value="Acyl-CoA dehydrogenase NM domain-like"/>
    <property type="match status" value="1"/>
</dbReference>
<dbReference type="EMBL" id="FNBE01000011">
    <property type="protein sequence ID" value="SDG37171.1"/>
    <property type="molecule type" value="Genomic_DNA"/>
</dbReference>
<keyword evidence="4" id="KW-0274">FAD</keyword>
<evidence type="ECO:0000256" key="5">
    <source>
        <dbReference type="ARBA" id="ARBA00023002"/>
    </source>
</evidence>
<organism evidence="8 9">
    <name type="scientific">Pseudonocardia oroxyli</name>
    <dbReference type="NCBI Taxonomy" id="366584"/>
    <lineage>
        <taxon>Bacteria</taxon>
        <taxon>Bacillati</taxon>
        <taxon>Actinomycetota</taxon>
        <taxon>Actinomycetes</taxon>
        <taxon>Pseudonocardiales</taxon>
        <taxon>Pseudonocardiaceae</taxon>
        <taxon>Pseudonocardia</taxon>
    </lineage>
</organism>
<feature type="domain" description="Acyl-CoA dehydrogenase/oxidase N-terminal" evidence="7">
    <location>
        <begin position="6"/>
        <end position="115"/>
    </location>
</feature>
<dbReference type="OrthoDB" id="3663644at2"/>
<evidence type="ECO:0000259" key="6">
    <source>
        <dbReference type="Pfam" id="PF00441"/>
    </source>
</evidence>
<dbReference type="PANTHER" id="PTHR43884:SF20">
    <property type="entry name" value="ACYL-COA DEHYDROGENASE FADE28"/>
    <property type="match status" value="1"/>
</dbReference>
<evidence type="ECO:0000313" key="9">
    <source>
        <dbReference type="Proteomes" id="UP000198967"/>
    </source>
</evidence>
<dbReference type="GO" id="GO:0050660">
    <property type="term" value="F:flavin adenine dinucleotide binding"/>
    <property type="evidence" value="ECO:0007669"/>
    <property type="project" value="InterPro"/>
</dbReference>
<dbReference type="STRING" id="366584.SAMN05216377_11195"/>
<comment type="cofactor">
    <cofactor evidence="1">
        <name>FAD</name>
        <dbReference type="ChEBI" id="CHEBI:57692"/>
    </cofactor>
</comment>
<evidence type="ECO:0000256" key="4">
    <source>
        <dbReference type="ARBA" id="ARBA00022827"/>
    </source>
</evidence>
<gene>
    <name evidence="8" type="ORF">SAMN05216377_11195</name>
</gene>
<keyword evidence="9" id="KW-1185">Reference proteome</keyword>
<dbReference type="Pfam" id="PF00441">
    <property type="entry name" value="Acyl-CoA_dh_1"/>
    <property type="match status" value="1"/>
</dbReference>
<dbReference type="InterPro" id="IPR013786">
    <property type="entry name" value="AcylCoA_DH/ox_N"/>
</dbReference>
<sequence length="347" mass="35322">MDFSLSEEQELLAASTRSLAADLFGESVARQVLDGDRARADKGWSNLQEAGLASLLVAEEHGGGGGSLLDACVVTTELYSALAPVPYLTSAVAVPLLAAGSGEQGTPVLTALAEGATYGLFVGADLSWPATGPDAVCLDWAPGRDGLAVGPDTLELGPAEAGPGVDPLHPLGRGTGAGSVSWPAAGLPEASSRALAGVRVAAAAALTGCLAGAAQLAWDYIATREQYGKPIAAFQAVRHLAADLLVDLETCRSVSLGAAWQVENEPIEDAARVAAVAKSWCGEAAVRSIETSIQLLGGIGVTWESTAHLYLRTAHQLAASFGDTRSLLRRVGADFISARGGHSDGSS</sequence>
<dbReference type="RefSeq" id="WP_093085984.1">
    <property type="nucleotide sequence ID" value="NZ_FNBE01000011.1"/>
</dbReference>
<dbReference type="SUPFAM" id="SSF47203">
    <property type="entry name" value="Acyl-CoA dehydrogenase C-terminal domain-like"/>
    <property type="match status" value="1"/>
</dbReference>
<name>A0A1G7TPM7_PSEOR</name>
<dbReference type="InterPro" id="IPR009075">
    <property type="entry name" value="AcylCo_DH/oxidase_C"/>
</dbReference>
<protein>
    <submittedName>
        <fullName evidence="8">Acyl-CoA dehydrogenase</fullName>
    </submittedName>
</protein>
<evidence type="ECO:0000313" key="8">
    <source>
        <dbReference type="EMBL" id="SDG37171.1"/>
    </source>
</evidence>
<keyword evidence="5" id="KW-0560">Oxidoreductase</keyword>
<comment type="similarity">
    <text evidence="2">Belongs to the acyl-CoA dehydrogenase family.</text>
</comment>
<dbReference type="InterPro" id="IPR009100">
    <property type="entry name" value="AcylCoA_DH/oxidase_NM_dom_sf"/>
</dbReference>
<evidence type="ECO:0000256" key="3">
    <source>
        <dbReference type="ARBA" id="ARBA00022630"/>
    </source>
</evidence>
<dbReference type="Gene3D" id="1.10.540.10">
    <property type="entry name" value="Acyl-CoA dehydrogenase/oxidase, N-terminal domain"/>
    <property type="match status" value="1"/>
</dbReference>
<dbReference type="PANTHER" id="PTHR43884">
    <property type="entry name" value="ACYL-COA DEHYDROGENASE"/>
    <property type="match status" value="1"/>
</dbReference>
<proteinExistence type="inferred from homology"/>
<dbReference type="InterPro" id="IPR036250">
    <property type="entry name" value="AcylCo_DH-like_C"/>
</dbReference>
<keyword evidence="3" id="KW-0285">Flavoprotein</keyword>
<dbReference type="InterPro" id="IPR037069">
    <property type="entry name" value="AcylCoA_DH/ox_N_sf"/>
</dbReference>
<dbReference type="Proteomes" id="UP000198967">
    <property type="component" value="Unassembled WGS sequence"/>
</dbReference>
<dbReference type="AlphaFoldDB" id="A0A1G7TPM7"/>
<dbReference type="Pfam" id="PF02771">
    <property type="entry name" value="Acyl-CoA_dh_N"/>
    <property type="match status" value="1"/>
</dbReference>
<accession>A0A1G7TPM7</accession>
<reference evidence="8 9" key="1">
    <citation type="submission" date="2016-10" db="EMBL/GenBank/DDBJ databases">
        <authorList>
            <person name="de Groot N.N."/>
        </authorList>
    </citation>
    <scope>NUCLEOTIDE SEQUENCE [LARGE SCALE GENOMIC DNA]</scope>
    <source>
        <strain evidence="8 9">CGMCC 4.3143</strain>
    </source>
</reference>
<feature type="domain" description="Acyl-CoA dehydrogenase/oxidase C-terminal" evidence="6">
    <location>
        <begin position="193"/>
        <end position="330"/>
    </location>
</feature>
<evidence type="ECO:0000256" key="1">
    <source>
        <dbReference type="ARBA" id="ARBA00001974"/>
    </source>
</evidence>
<dbReference type="Gene3D" id="1.20.140.10">
    <property type="entry name" value="Butyryl-CoA Dehydrogenase, subunit A, domain 3"/>
    <property type="match status" value="1"/>
</dbReference>
<dbReference type="GO" id="GO:0003995">
    <property type="term" value="F:acyl-CoA dehydrogenase activity"/>
    <property type="evidence" value="ECO:0007669"/>
    <property type="project" value="TreeGrafter"/>
</dbReference>
<evidence type="ECO:0000256" key="2">
    <source>
        <dbReference type="ARBA" id="ARBA00009347"/>
    </source>
</evidence>